<dbReference type="InterPro" id="IPR036034">
    <property type="entry name" value="PDZ_sf"/>
</dbReference>
<dbReference type="GO" id="GO:0007399">
    <property type="term" value="P:nervous system development"/>
    <property type="evidence" value="ECO:0007669"/>
    <property type="project" value="TreeGrafter"/>
</dbReference>
<keyword evidence="7" id="KW-0970">Cilium biogenesis/degradation</keyword>
<feature type="region of interest" description="Disordered" evidence="9">
    <location>
        <begin position="1"/>
        <end position="33"/>
    </location>
</feature>
<evidence type="ECO:0000256" key="4">
    <source>
        <dbReference type="ARBA" id="ARBA00015639"/>
    </source>
</evidence>
<dbReference type="GO" id="GO:0005737">
    <property type="term" value="C:cytoplasm"/>
    <property type="evidence" value="ECO:0007669"/>
    <property type="project" value="TreeGrafter"/>
</dbReference>
<evidence type="ECO:0000256" key="6">
    <source>
        <dbReference type="ARBA" id="ARBA00022490"/>
    </source>
</evidence>
<dbReference type="InterPro" id="IPR001478">
    <property type="entry name" value="PDZ"/>
</dbReference>
<evidence type="ECO:0000256" key="2">
    <source>
        <dbReference type="ARBA" id="ARBA00004241"/>
    </source>
</evidence>
<name>A0AAN7PE13_9COLE</name>
<dbReference type="Pfam" id="PF19032">
    <property type="entry name" value="Intu_longin_2"/>
    <property type="match status" value="1"/>
</dbReference>
<dbReference type="Pfam" id="PF19031">
    <property type="entry name" value="Intu_longin_1"/>
    <property type="match status" value="1"/>
</dbReference>
<dbReference type="GO" id="GO:0016192">
    <property type="term" value="P:vesicle-mediated transport"/>
    <property type="evidence" value="ECO:0007669"/>
    <property type="project" value="InterPro"/>
</dbReference>
<evidence type="ECO:0000256" key="8">
    <source>
        <dbReference type="ARBA" id="ARBA00032633"/>
    </source>
</evidence>
<dbReference type="GO" id="GO:0001736">
    <property type="term" value="P:establishment of planar polarity"/>
    <property type="evidence" value="ECO:0007669"/>
    <property type="project" value="InterPro"/>
</dbReference>
<dbReference type="InterPro" id="IPR043987">
    <property type="entry name" value="CCZ1/INTU/HSP4_longin_1"/>
</dbReference>
<protein>
    <recommendedName>
        <fullName evidence="4">Protein inturned</fullName>
    </recommendedName>
    <alternativeName>
        <fullName evidence="8">Inturned planar cell polarity effector homolog</fullName>
    </alternativeName>
</protein>
<feature type="domain" description="PDZ" evidence="10">
    <location>
        <begin position="127"/>
        <end position="201"/>
    </location>
</feature>
<sequence length="897" mass="102504">MQRIKTPSHPPDDWSDSNSSSYSDSDSSVPEWESSVNSLGELLFIECDPVVSYSGNRLEPEPSEFSSRNEVRQSTRSKFLKILRRRDSKRRSRRLLKNPESVTVSQETTKVTFQDNEEGEIREVTLKVNQEKYSSGIKSVLIESLLGIIVSTLSDGNRVMIAGFIPESEAAKQKNIKIGDWLKSINNVDLTFNNLNSILEQFVLEVEVVLKLQCVAGVDVTKNPPINELTSQSNFVQELINENSDDENTVSAMLCEHPVGVMYINTECLNETGPEFEGVQYCYPHPYKKNWLCLARGIFITLDHLLQEVTHSSLHLTSAFCDEKLCHIAYKRLKNKLFLLMLPDNCCSIKEMPLIRNELIRLLEFMYQTADSSFGTDVFKLQLDHFFSRFFVRMLSGAWHKMEQKVELANLISKSEIPFYHFEGVLPVSHYLPLPEEARLQIDDALTELEASDYREWNEDPLDCQRLFTIIGSALYHSGFLLSSHFAHEDLVDVHIFCRQHGLFHLSQTEPVRSLVLWREVFPSSCNRGLESESKFVPEGRRYLLIVGTGKDLLIVIMEAGGCTEDPEDHMGPDPFYVEEVQATLAHLQDIGISSLASRWMSNHFDSQVTVPEIPIRRKMDFLSNISFVKSNLPNSQKEVGVQNQKKPEITSILKRRSSDHGPLFSSSLVSLTDDNVDIQSEDSSSQGGYSDRGDFIDEPVLGRRAIREKRHMELYDDESDIEDYRDGSQSNSSYDLSEIRQSLLIDMVEKKPNRLTSGTDNVLFHYVHLDTTEGILLSPPDVQTNSVTLEVVLNNFRKCAQNIHDLFQNTLRYKEMLAQDVTKCVFNKSLIAIKEYGTLFECTFADDLFKKYDKLTYWVIGRVYNIPHHKEVFVCYQDTIPQNIIEISFKLGAMAN</sequence>
<organism evidence="11 12">
    <name type="scientific">Aquatica leii</name>
    <dbReference type="NCBI Taxonomy" id="1421715"/>
    <lineage>
        <taxon>Eukaryota</taxon>
        <taxon>Metazoa</taxon>
        <taxon>Ecdysozoa</taxon>
        <taxon>Arthropoda</taxon>
        <taxon>Hexapoda</taxon>
        <taxon>Insecta</taxon>
        <taxon>Pterygota</taxon>
        <taxon>Neoptera</taxon>
        <taxon>Endopterygota</taxon>
        <taxon>Coleoptera</taxon>
        <taxon>Polyphaga</taxon>
        <taxon>Elateriformia</taxon>
        <taxon>Elateroidea</taxon>
        <taxon>Lampyridae</taxon>
        <taxon>Luciolinae</taxon>
        <taxon>Aquatica</taxon>
    </lineage>
</organism>
<evidence type="ECO:0000313" key="12">
    <source>
        <dbReference type="Proteomes" id="UP001353858"/>
    </source>
</evidence>
<dbReference type="PANTHER" id="PTHR21082:SF4">
    <property type="entry name" value="PROTEIN INTURNED"/>
    <property type="match status" value="1"/>
</dbReference>
<dbReference type="EMBL" id="JARPUR010000002">
    <property type="protein sequence ID" value="KAK4883073.1"/>
    <property type="molecule type" value="Genomic_DNA"/>
</dbReference>
<dbReference type="GO" id="GO:0009986">
    <property type="term" value="C:cell surface"/>
    <property type="evidence" value="ECO:0007669"/>
    <property type="project" value="UniProtKB-SubCell"/>
</dbReference>
<dbReference type="Pfam" id="PF19033">
    <property type="entry name" value="Intu_longin_3"/>
    <property type="match status" value="1"/>
</dbReference>
<evidence type="ECO:0000256" key="1">
    <source>
        <dbReference type="ARBA" id="ARBA00004120"/>
    </source>
</evidence>
<comment type="caution">
    <text evidence="11">The sequence shown here is derived from an EMBL/GenBank/DDBJ whole genome shotgun (WGS) entry which is preliminary data.</text>
</comment>
<accession>A0AAN7PE13</accession>
<keyword evidence="6" id="KW-0963">Cytoplasm</keyword>
<dbReference type="GO" id="GO:0060271">
    <property type="term" value="P:cilium assembly"/>
    <property type="evidence" value="ECO:0007669"/>
    <property type="project" value="InterPro"/>
</dbReference>
<dbReference type="AlphaFoldDB" id="A0AAN7PE13"/>
<dbReference type="PANTHER" id="PTHR21082">
    <property type="entry name" value="PROTEIN INTURNED"/>
    <property type="match status" value="1"/>
</dbReference>
<dbReference type="Proteomes" id="UP001353858">
    <property type="component" value="Unassembled WGS sequence"/>
</dbReference>
<dbReference type="PROSITE" id="PS50106">
    <property type="entry name" value="PDZ"/>
    <property type="match status" value="1"/>
</dbReference>
<evidence type="ECO:0000256" key="5">
    <source>
        <dbReference type="ARBA" id="ARBA00022473"/>
    </source>
</evidence>
<evidence type="ECO:0000256" key="7">
    <source>
        <dbReference type="ARBA" id="ARBA00022794"/>
    </source>
</evidence>
<comment type="similarity">
    <text evidence="3">Belongs to the inturned family.</text>
</comment>
<keyword evidence="5" id="KW-0217">Developmental protein</keyword>
<evidence type="ECO:0000256" key="3">
    <source>
        <dbReference type="ARBA" id="ARBA00010034"/>
    </source>
</evidence>
<reference evidence="12" key="1">
    <citation type="submission" date="2023-01" db="EMBL/GenBank/DDBJ databases">
        <title>Key to firefly adult light organ development and bioluminescence: homeobox transcription factors regulate luciferase expression and transportation to peroxisome.</title>
        <authorList>
            <person name="Fu X."/>
        </authorList>
    </citation>
    <scope>NUCLEOTIDE SEQUENCE [LARGE SCALE GENOMIC DNA]</scope>
</reference>
<dbReference type="GO" id="GO:0005929">
    <property type="term" value="C:cilium"/>
    <property type="evidence" value="ECO:0007669"/>
    <property type="project" value="TreeGrafter"/>
</dbReference>
<evidence type="ECO:0000313" key="11">
    <source>
        <dbReference type="EMBL" id="KAK4883073.1"/>
    </source>
</evidence>
<dbReference type="SUPFAM" id="SSF50156">
    <property type="entry name" value="PDZ domain-like"/>
    <property type="match status" value="1"/>
</dbReference>
<dbReference type="InterPro" id="IPR039151">
    <property type="entry name" value="INTU"/>
</dbReference>
<comment type="subcellular location">
    <subcellularLocation>
        <location evidence="2">Cell surface</location>
    </subcellularLocation>
    <subcellularLocation>
        <location evidence="1">Cytoplasm</location>
        <location evidence="1">Cytoskeleton</location>
        <location evidence="1">Cilium basal body</location>
    </subcellularLocation>
</comment>
<proteinExistence type="inferred from homology"/>
<gene>
    <name evidence="11" type="ORF">RN001_006392</name>
</gene>
<dbReference type="InterPro" id="IPR043988">
    <property type="entry name" value="CCZ1/INTU_longin_2"/>
</dbReference>
<dbReference type="InterPro" id="IPR043989">
    <property type="entry name" value="CCZ1/INTU/HSP4_longin_3"/>
</dbReference>
<feature type="compositionally biased region" description="Low complexity" evidence="9">
    <location>
        <begin position="16"/>
        <end position="30"/>
    </location>
</feature>
<evidence type="ECO:0000259" key="10">
    <source>
        <dbReference type="PROSITE" id="PS50106"/>
    </source>
</evidence>
<keyword evidence="12" id="KW-1185">Reference proteome</keyword>
<evidence type="ECO:0000256" key="9">
    <source>
        <dbReference type="SAM" id="MobiDB-lite"/>
    </source>
</evidence>